<accession>A0A3P7NK13</accession>
<keyword evidence="1" id="KW-0732">Signal</keyword>
<evidence type="ECO:0000313" key="2">
    <source>
        <dbReference type="EMBL" id="VDN09719.1"/>
    </source>
</evidence>
<protein>
    <submittedName>
        <fullName evidence="2">Uncharacterized protein</fullName>
    </submittedName>
</protein>
<dbReference type="AlphaFoldDB" id="A0A3P7NK13"/>
<dbReference type="EMBL" id="UYRU01047642">
    <property type="protein sequence ID" value="VDN09719.1"/>
    <property type="molecule type" value="Genomic_DNA"/>
</dbReference>
<organism evidence="2 3">
    <name type="scientific">Dibothriocephalus latus</name>
    <name type="common">Fish tapeworm</name>
    <name type="synonym">Diphyllobothrium latum</name>
    <dbReference type="NCBI Taxonomy" id="60516"/>
    <lineage>
        <taxon>Eukaryota</taxon>
        <taxon>Metazoa</taxon>
        <taxon>Spiralia</taxon>
        <taxon>Lophotrochozoa</taxon>
        <taxon>Platyhelminthes</taxon>
        <taxon>Cestoda</taxon>
        <taxon>Eucestoda</taxon>
        <taxon>Diphyllobothriidea</taxon>
        <taxon>Diphyllobothriidae</taxon>
        <taxon>Dibothriocephalus</taxon>
    </lineage>
</organism>
<name>A0A3P7NK13_DIBLA</name>
<proteinExistence type="predicted"/>
<keyword evidence="3" id="KW-1185">Reference proteome</keyword>
<dbReference type="Proteomes" id="UP000281553">
    <property type="component" value="Unassembled WGS sequence"/>
</dbReference>
<gene>
    <name evidence="2" type="ORF">DILT_LOCUS5550</name>
</gene>
<evidence type="ECO:0000313" key="3">
    <source>
        <dbReference type="Proteomes" id="UP000281553"/>
    </source>
</evidence>
<feature type="chain" id="PRO_5018290902" evidence="1">
    <location>
        <begin position="25"/>
        <end position="86"/>
    </location>
</feature>
<reference evidence="2 3" key="1">
    <citation type="submission" date="2018-11" db="EMBL/GenBank/DDBJ databases">
        <authorList>
            <consortium name="Pathogen Informatics"/>
        </authorList>
    </citation>
    <scope>NUCLEOTIDE SEQUENCE [LARGE SCALE GENOMIC DNA]</scope>
</reference>
<feature type="signal peptide" evidence="1">
    <location>
        <begin position="1"/>
        <end position="24"/>
    </location>
</feature>
<sequence>MQLKFYLLLLAATVLGTSMNVTRANAMGVEEDTEGETVVWAGGGSAPNSDWDPSSGRGVGCYGHGGGCHGHDRGCYGHGGGCHGCI</sequence>
<evidence type="ECO:0000256" key="1">
    <source>
        <dbReference type="SAM" id="SignalP"/>
    </source>
</evidence>